<evidence type="ECO:0000313" key="1">
    <source>
        <dbReference type="EMBL" id="QRD02439.1"/>
    </source>
</evidence>
<reference evidence="2" key="1">
    <citation type="journal article" date="2021" name="BMC Genomics">
        <title>Chromosome-level genome assembly and manually-curated proteome of model necrotroph Parastagonospora nodorum Sn15 reveals a genome-wide trove of candidate effector homologs, and redundancy of virulence-related functions within an accessory chromosome.</title>
        <authorList>
            <person name="Bertazzoni S."/>
            <person name="Jones D.A.B."/>
            <person name="Phan H.T."/>
            <person name="Tan K.-C."/>
            <person name="Hane J.K."/>
        </authorList>
    </citation>
    <scope>NUCLEOTIDE SEQUENCE [LARGE SCALE GENOMIC DNA]</scope>
    <source>
        <strain evidence="2">SN15 / ATCC MYA-4574 / FGSC 10173)</strain>
    </source>
</reference>
<gene>
    <name evidence="1" type="ORF">JI435_440860</name>
</gene>
<evidence type="ECO:0000313" key="2">
    <source>
        <dbReference type="Proteomes" id="UP000663193"/>
    </source>
</evidence>
<dbReference type="VEuPathDB" id="FungiDB:JI435_440860"/>
<dbReference type="EMBL" id="CP069035">
    <property type="protein sequence ID" value="QRD02439.1"/>
    <property type="molecule type" value="Genomic_DNA"/>
</dbReference>
<dbReference type="Proteomes" id="UP000663193">
    <property type="component" value="Chromosome 13"/>
</dbReference>
<organism evidence="1 2">
    <name type="scientific">Phaeosphaeria nodorum (strain SN15 / ATCC MYA-4574 / FGSC 10173)</name>
    <name type="common">Glume blotch fungus</name>
    <name type="synonym">Parastagonospora nodorum</name>
    <dbReference type="NCBI Taxonomy" id="321614"/>
    <lineage>
        <taxon>Eukaryota</taxon>
        <taxon>Fungi</taxon>
        <taxon>Dikarya</taxon>
        <taxon>Ascomycota</taxon>
        <taxon>Pezizomycotina</taxon>
        <taxon>Dothideomycetes</taxon>
        <taxon>Pleosporomycetidae</taxon>
        <taxon>Pleosporales</taxon>
        <taxon>Pleosporineae</taxon>
        <taxon>Phaeosphaeriaceae</taxon>
        <taxon>Parastagonospora</taxon>
    </lineage>
</organism>
<sequence>MQLEEILPRIHGIAISIADLVLMQTIVRTSGLSNANLNKIAPLMTLRARLYGMHALAPASNVEGCCRAAGTHGLDASMASEDECCVYAKDRMTESPSSRRRITVAMCRVRNDGFFLQ</sequence>
<keyword evidence="2" id="KW-1185">Reference proteome</keyword>
<dbReference type="AlphaFoldDB" id="A0A7U2FDW2"/>
<accession>A0A7U2FDW2</accession>
<name>A0A7U2FDW2_PHANO</name>
<protein>
    <submittedName>
        <fullName evidence="1">Uncharacterized protein</fullName>
    </submittedName>
</protein>
<proteinExistence type="predicted"/>